<dbReference type="PRINTS" id="PR00196">
    <property type="entry name" value="ANNEXIN"/>
</dbReference>
<keyword evidence="5" id="KW-1185">Reference proteome</keyword>
<evidence type="ECO:0000256" key="3">
    <source>
        <dbReference type="ARBA" id="ARBA00023216"/>
    </source>
</evidence>
<reference evidence="4 5" key="1">
    <citation type="journal article" date="2018" name="Cell">
        <title>The Chara Genome: Secondary Complexity and Implications for Plant Terrestrialization.</title>
        <authorList>
            <person name="Nishiyama T."/>
            <person name="Sakayama H."/>
            <person name="Vries J.D."/>
            <person name="Buschmann H."/>
            <person name="Saint-Marcoux D."/>
            <person name="Ullrich K.K."/>
            <person name="Haas F.B."/>
            <person name="Vanderstraeten L."/>
            <person name="Becker D."/>
            <person name="Lang D."/>
            <person name="Vosolsobe S."/>
            <person name="Rombauts S."/>
            <person name="Wilhelmsson P.K.I."/>
            <person name="Janitza P."/>
            <person name="Kern R."/>
            <person name="Heyl A."/>
            <person name="Rumpler F."/>
            <person name="Villalobos L.I.A.C."/>
            <person name="Clay J.M."/>
            <person name="Skokan R."/>
            <person name="Toyoda A."/>
            <person name="Suzuki Y."/>
            <person name="Kagoshima H."/>
            <person name="Schijlen E."/>
            <person name="Tajeshwar N."/>
            <person name="Catarino B."/>
            <person name="Hetherington A.J."/>
            <person name="Saltykova A."/>
            <person name="Bonnot C."/>
            <person name="Breuninger H."/>
            <person name="Symeonidi A."/>
            <person name="Radhakrishnan G.V."/>
            <person name="Van Nieuwerburgh F."/>
            <person name="Deforce D."/>
            <person name="Chang C."/>
            <person name="Karol K.G."/>
            <person name="Hedrich R."/>
            <person name="Ulvskov P."/>
            <person name="Glockner G."/>
            <person name="Delwiche C.F."/>
            <person name="Petrasek J."/>
            <person name="Van de Peer Y."/>
            <person name="Friml J."/>
            <person name="Beilby M."/>
            <person name="Dolan L."/>
            <person name="Kohara Y."/>
            <person name="Sugano S."/>
            <person name="Fujiyama A."/>
            <person name="Delaux P.-M."/>
            <person name="Quint M."/>
            <person name="TheiBen G."/>
            <person name="Hagemann M."/>
            <person name="Harholt J."/>
            <person name="Dunand C."/>
            <person name="Zachgo S."/>
            <person name="Langdale J."/>
            <person name="Maumus F."/>
            <person name="Straeten D.V.D."/>
            <person name="Gould S.B."/>
            <person name="Rensing S.A."/>
        </authorList>
    </citation>
    <scope>NUCLEOTIDE SEQUENCE [LARGE SCALE GENOMIC DNA]</scope>
    <source>
        <strain evidence="4 5">S276</strain>
    </source>
</reference>
<dbReference type="Gene3D" id="1.10.220.10">
    <property type="entry name" value="Annexin"/>
    <property type="match status" value="4"/>
</dbReference>
<name>A0A388K2F0_CHABU</name>
<evidence type="ECO:0000256" key="2">
    <source>
        <dbReference type="ARBA" id="ARBA00022737"/>
    </source>
</evidence>
<sequence length="366" mass="41918">MASIIPKPDFDVKTDCKMLHSVMEPSTARKAPDATARSLIQILTTRSYDQRQEIVASYREYYGRYLAQDVRSCVSSSGLREGLLTLVRPYSVRDASAIHKALTCRMVDEHTLLEIMASRDFDELQDICDSYKDLFKVELWKAIKSELSGNLEAQMTMMLTDRRSRAPVEEVRVREATRELHNVSRGKWKDKKHQVASKFRRESFGQLRAIFNEYERLYGESIEDLVERDMRGHIGRLVGYLMRFARSEVCFYAWCLHKALRGELGDKSPLQRAVMGHSCPKTVVTRIVLSRCDVDMLNIITAYEETYGSCLRGDICAATHGELRDLLMAACGWSWPVKGHDHHPRPMVRADSGFDIAGLLPNEMDR</sequence>
<evidence type="ECO:0000256" key="1">
    <source>
        <dbReference type="ARBA" id="ARBA00007831"/>
    </source>
</evidence>
<dbReference type="InterPro" id="IPR037104">
    <property type="entry name" value="Annexin_sf"/>
</dbReference>
<evidence type="ECO:0000313" key="4">
    <source>
        <dbReference type="EMBL" id="GBG64230.1"/>
    </source>
</evidence>
<dbReference type="InterPro" id="IPR001464">
    <property type="entry name" value="Annexin"/>
</dbReference>
<dbReference type="Pfam" id="PF00191">
    <property type="entry name" value="Annexin"/>
    <property type="match status" value="4"/>
</dbReference>
<dbReference type="GO" id="GO:0005634">
    <property type="term" value="C:nucleus"/>
    <property type="evidence" value="ECO:0007669"/>
    <property type="project" value="TreeGrafter"/>
</dbReference>
<keyword evidence="3" id="KW-0041">Annexin</keyword>
<dbReference type="GO" id="GO:0005544">
    <property type="term" value="F:calcium-dependent phospholipid binding"/>
    <property type="evidence" value="ECO:0007669"/>
    <property type="project" value="InterPro"/>
</dbReference>
<dbReference type="Gramene" id="GBG64230">
    <property type="protein sequence ID" value="GBG64230"/>
    <property type="gene ID" value="CBR_g41151"/>
</dbReference>
<dbReference type="STRING" id="69332.A0A388K2F0"/>
<organism evidence="4 5">
    <name type="scientific">Chara braunii</name>
    <name type="common">Braun's stonewort</name>
    <dbReference type="NCBI Taxonomy" id="69332"/>
    <lineage>
        <taxon>Eukaryota</taxon>
        <taxon>Viridiplantae</taxon>
        <taxon>Streptophyta</taxon>
        <taxon>Charophyceae</taxon>
        <taxon>Charales</taxon>
        <taxon>Characeae</taxon>
        <taxon>Chara</taxon>
    </lineage>
</organism>
<proteinExistence type="inferred from homology"/>
<dbReference type="GO" id="GO:0012506">
    <property type="term" value="C:vesicle membrane"/>
    <property type="evidence" value="ECO:0007669"/>
    <property type="project" value="TreeGrafter"/>
</dbReference>
<accession>A0A388K2F0</accession>
<evidence type="ECO:0000313" key="5">
    <source>
        <dbReference type="Proteomes" id="UP000265515"/>
    </source>
</evidence>
<comment type="caution">
    <text evidence="4">The sequence shown here is derived from an EMBL/GenBank/DDBJ whole genome shotgun (WGS) entry which is preliminary data.</text>
</comment>
<dbReference type="SUPFAM" id="SSF47874">
    <property type="entry name" value="Annexin"/>
    <property type="match status" value="1"/>
</dbReference>
<comment type="similarity">
    <text evidence="1">Belongs to the annexin family.</text>
</comment>
<keyword evidence="2" id="KW-0677">Repeat</keyword>
<protein>
    <recommendedName>
        <fullName evidence="6">Annexin</fullName>
    </recommendedName>
</protein>
<dbReference type="InterPro" id="IPR018502">
    <property type="entry name" value="Annexin_repeat"/>
</dbReference>
<gene>
    <name evidence="4" type="ORF">CBR_g41151</name>
</gene>
<dbReference type="SMART" id="SM00335">
    <property type="entry name" value="ANX"/>
    <property type="match status" value="4"/>
</dbReference>
<dbReference type="PANTHER" id="PTHR10502">
    <property type="entry name" value="ANNEXIN"/>
    <property type="match status" value="1"/>
</dbReference>
<dbReference type="GO" id="GO:0005737">
    <property type="term" value="C:cytoplasm"/>
    <property type="evidence" value="ECO:0007669"/>
    <property type="project" value="TreeGrafter"/>
</dbReference>
<dbReference type="PROSITE" id="PS51897">
    <property type="entry name" value="ANNEXIN_2"/>
    <property type="match status" value="2"/>
</dbReference>
<dbReference type="GO" id="GO:0005886">
    <property type="term" value="C:plasma membrane"/>
    <property type="evidence" value="ECO:0007669"/>
    <property type="project" value="TreeGrafter"/>
</dbReference>
<dbReference type="AlphaFoldDB" id="A0A388K2F0"/>
<dbReference type="GO" id="GO:0001786">
    <property type="term" value="F:phosphatidylserine binding"/>
    <property type="evidence" value="ECO:0007669"/>
    <property type="project" value="TreeGrafter"/>
</dbReference>
<dbReference type="OrthoDB" id="37886at2759"/>
<dbReference type="PANTHER" id="PTHR10502:SF102">
    <property type="entry name" value="ANNEXIN B11"/>
    <property type="match status" value="1"/>
</dbReference>
<dbReference type="EMBL" id="BFEA01000048">
    <property type="protein sequence ID" value="GBG64230.1"/>
    <property type="molecule type" value="Genomic_DNA"/>
</dbReference>
<evidence type="ECO:0008006" key="6">
    <source>
        <dbReference type="Google" id="ProtNLM"/>
    </source>
</evidence>
<dbReference type="GO" id="GO:0005509">
    <property type="term" value="F:calcium ion binding"/>
    <property type="evidence" value="ECO:0007669"/>
    <property type="project" value="InterPro"/>
</dbReference>
<dbReference type="Proteomes" id="UP000265515">
    <property type="component" value="Unassembled WGS sequence"/>
</dbReference>